<sequence>MRSHLSLFVANWFLWLLDGDFHLFSFLFTVQSLFLFRILYHNCGSEVVERHLLIDGFYDESDTVVRLISPKGESFDSSDTRIWGIDHSDIRSSYVAGMLVGPFLLSSLSLDQNDEGKNVLEIGLGGGSFSMALHRLKHHVNIKITVVELDPVVVKVAHEWFGVKDSTNHRVIVDDGLHFLENALSTGSLQVFAQIVSNLLSYRNETLLFLLPKSFTFFASGLIFRILERLNNKYLIEQNMMLLLNAPLMLQASELGIKVFLITKGVNFLSFVTLNFKEFQNC</sequence>
<protein>
    <submittedName>
        <fullName evidence="3">PABS domain-containing protein</fullName>
    </submittedName>
</protein>
<reference evidence="3" key="1">
    <citation type="submission" date="2017-02" db="UniProtKB">
        <authorList>
            <consortium name="WormBaseParasite"/>
        </authorList>
    </citation>
    <scope>IDENTIFICATION</scope>
</reference>
<dbReference type="InterPro" id="IPR029063">
    <property type="entry name" value="SAM-dependent_MTases_sf"/>
</dbReference>
<dbReference type="WBParaSite" id="ACOC_0001106401-mRNA-1">
    <property type="protein sequence ID" value="ACOC_0001106401-mRNA-1"/>
    <property type="gene ID" value="ACOC_0001106401"/>
</dbReference>
<accession>A0A0R3PXN3</accession>
<reference evidence="1 2" key="2">
    <citation type="submission" date="2018-11" db="EMBL/GenBank/DDBJ databases">
        <authorList>
            <consortium name="Pathogen Informatics"/>
        </authorList>
    </citation>
    <scope>NUCLEOTIDE SEQUENCE [LARGE SCALE GENOMIC DNA]</scope>
    <source>
        <strain evidence="1 2">Costa Rica</strain>
    </source>
</reference>
<dbReference type="Proteomes" id="UP000267027">
    <property type="component" value="Unassembled WGS sequence"/>
</dbReference>
<evidence type="ECO:0000313" key="1">
    <source>
        <dbReference type="EMBL" id="VDM62650.1"/>
    </source>
</evidence>
<keyword evidence="2" id="KW-1185">Reference proteome</keyword>
<gene>
    <name evidence="1" type="ORF">ACOC_LOCUS11065</name>
</gene>
<dbReference type="Gene3D" id="3.40.50.150">
    <property type="entry name" value="Vaccinia Virus protein VP39"/>
    <property type="match status" value="1"/>
</dbReference>
<proteinExistence type="predicted"/>
<name>A0A0R3PXN3_ANGCS</name>
<dbReference type="EMBL" id="UYYA01004603">
    <property type="protein sequence ID" value="VDM62650.1"/>
    <property type="molecule type" value="Genomic_DNA"/>
</dbReference>
<dbReference type="AlphaFoldDB" id="A0A0R3PXN3"/>
<organism evidence="3">
    <name type="scientific">Angiostrongylus costaricensis</name>
    <name type="common">Nematode worm</name>
    <dbReference type="NCBI Taxonomy" id="334426"/>
    <lineage>
        <taxon>Eukaryota</taxon>
        <taxon>Metazoa</taxon>
        <taxon>Ecdysozoa</taxon>
        <taxon>Nematoda</taxon>
        <taxon>Chromadorea</taxon>
        <taxon>Rhabditida</taxon>
        <taxon>Rhabditina</taxon>
        <taxon>Rhabditomorpha</taxon>
        <taxon>Strongyloidea</taxon>
        <taxon>Metastrongylidae</taxon>
        <taxon>Angiostrongylus</taxon>
    </lineage>
</organism>
<dbReference type="SUPFAM" id="SSF53335">
    <property type="entry name" value="S-adenosyl-L-methionine-dependent methyltransferases"/>
    <property type="match status" value="1"/>
</dbReference>
<evidence type="ECO:0000313" key="2">
    <source>
        <dbReference type="Proteomes" id="UP000267027"/>
    </source>
</evidence>
<dbReference type="OrthoDB" id="5864370at2759"/>
<evidence type="ECO:0000313" key="3">
    <source>
        <dbReference type="WBParaSite" id="ACOC_0001106401-mRNA-1"/>
    </source>
</evidence>